<feature type="region of interest" description="Disordered" evidence="1">
    <location>
        <begin position="323"/>
        <end position="389"/>
    </location>
</feature>
<feature type="region of interest" description="Disordered" evidence="1">
    <location>
        <begin position="1"/>
        <end position="41"/>
    </location>
</feature>
<reference evidence="3" key="1">
    <citation type="journal article" date="2022" name="Microb. Genom.">
        <title>A global pangenome for the wheat fungal pathogen Pyrenophora tritici-repentis and prediction of effector protein structural homology.</title>
        <authorList>
            <person name="Moolhuijzen P.M."/>
            <person name="See P.T."/>
            <person name="Shi G."/>
            <person name="Powell H.R."/>
            <person name="Cockram J."/>
            <person name="Jorgensen L.N."/>
            <person name="Benslimane H."/>
            <person name="Strelkov S.E."/>
            <person name="Turner J."/>
            <person name="Liu Z."/>
            <person name="Moffat C.S."/>
        </authorList>
    </citation>
    <scope>NUCLEOTIDE SEQUENCE [LARGE SCALE GENOMIC DNA]</scope>
</reference>
<dbReference type="AlphaFoldDB" id="A0A922NA12"/>
<protein>
    <submittedName>
        <fullName evidence="2">Uncharacterized protein</fullName>
    </submittedName>
</protein>
<feature type="compositionally biased region" description="Basic and acidic residues" evidence="1">
    <location>
        <begin position="344"/>
        <end position="361"/>
    </location>
</feature>
<evidence type="ECO:0000256" key="1">
    <source>
        <dbReference type="SAM" id="MobiDB-lite"/>
    </source>
</evidence>
<sequence>MSSSPDVHHSSPAQLGLSAVQDGSTASLGAATEHGSAENNVEYREDVVDQNTTHDNEAQQPSIDDEFMHELAKAISRLQEEEVELPAPSDVANMTEAQLDSTYHNIMLRYGFRRIVPSGTEPVNTEPVSPEPVDEPVDESSYIPRIWPSDVNPPRQNAPLPLYPAYTGHFQTREEARAYRQRSRLPPKLAPDLERVKRYGRQYWVRRIYEAMIDRSNICDKDNSINRQRFDQAAGFEPLDLEAVAHHVFDSALAVHERGFSRPRVYHKKVVRGKLVDVSEHSVERRLSRICYCLSYCKAIVDDAIHGGVPLALLCDNPEARLASKESNNTGNSKRSTRLKLAKQLKEQEKGKGKGKGKDDNDQNNEDLADGDGRDDGVEQNEGQQQAEE</sequence>
<accession>A0A922NA12</accession>
<keyword evidence="3" id="KW-1185">Reference proteome</keyword>
<name>A0A922NA12_9PLEO</name>
<feature type="region of interest" description="Disordered" evidence="1">
    <location>
        <begin position="120"/>
        <end position="139"/>
    </location>
</feature>
<dbReference type="OrthoDB" id="3786709at2759"/>
<dbReference type="EMBL" id="NRDI02000014">
    <property type="protein sequence ID" value="KAI1511320.1"/>
    <property type="molecule type" value="Genomic_DNA"/>
</dbReference>
<evidence type="ECO:0000313" key="3">
    <source>
        <dbReference type="Proteomes" id="UP000249757"/>
    </source>
</evidence>
<dbReference type="OMA" id="YESMIDI"/>
<gene>
    <name evidence="2" type="ORF">Ptr86124_009724</name>
</gene>
<dbReference type="Proteomes" id="UP000249757">
    <property type="component" value="Unassembled WGS sequence"/>
</dbReference>
<evidence type="ECO:0000313" key="2">
    <source>
        <dbReference type="EMBL" id="KAI1511320.1"/>
    </source>
</evidence>
<comment type="caution">
    <text evidence="2">The sequence shown here is derived from an EMBL/GenBank/DDBJ whole genome shotgun (WGS) entry which is preliminary data.</text>
</comment>
<feature type="compositionally biased region" description="Polar residues" evidence="1">
    <location>
        <begin position="325"/>
        <end position="334"/>
    </location>
</feature>
<proteinExistence type="predicted"/>
<organism evidence="2 3">
    <name type="scientific">Pyrenophora tritici-repentis</name>
    <dbReference type="NCBI Taxonomy" id="45151"/>
    <lineage>
        <taxon>Eukaryota</taxon>
        <taxon>Fungi</taxon>
        <taxon>Dikarya</taxon>
        <taxon>Ascomycota</taxon>
        <taxon>Pezizomycotina</taxon>
        <taxon>Dothideomycetes</taxon>
        <taxon>Pleosporomycetidae</taxon>
        <taxon>Pleosporales</taxon>
        <taxon>Pleosporineae</taxon>
        <taxon>Pleosporaceae</taxon>
        <taxon>Pyrenophora</taxon>
    </lineage>
</organism>